<feature type="transmembrane region" description="Helical" evidence="6">
    <location>
        <begin position="297"/>
        <end position="322"/>
    </location>
</feature>
<dbReference type="InterPro" id="IPR002549">
    <property type="entry name" value="AI-2E-like"/>
</dbReference>
<dbReference type="GO" id="GO:0055085">
    <property type="term" value="P:transmembrane transport"/>
    <property type="evidence" value="ECO:0007669"/>
    <property type="project" value="TreeGrafter"/>
</dbReference>
<feature type="transmembrane region" description="Helical" evidence="6">
    <location>
        <begin position="226"/>
        <end position="256"/>
    </location>
</feature>
<protein>
    <recommendedName>
        <fullName evidence="9">Permease</fullName>
    </recommendedName>
</protein>
<evidence type="ECO:0000313" key="7">
    <source>
        <dbReference type="EMBL" id="BAY85291.1"/>
    </source>
</evidence>
<organism evidence="7 8">
    <name type="scientific">Calothrix parasitica NIES-267</name>
    <dbReference type="NCBI Taxonomy" id="1973488"/>
    <lineage>
        <taxon>Bacteria</taxon>
        <taxon>Bacillati</taxon>
        <taxon>Cyanobacteriota</taxon>
        <taxon>Cyanophyceae</taxon>
        <taxon>Nostocales</taxon>
        <taxon>Calotrichaceae</taxon>
        <taxon>Calothrix</taxon>
    </lineage>
</organism>
<dbReference type="GO" id="GO:0016020">
    <property type="term" value="C:membrane"/>
    <property type="evidence" value="ECO:0007669"/>
    <property type="project" value="UniProtKB-SubCell"/>
</dbReference>
<evidence type="ECO:0000256" key="6">
    <source>
        <dbReference type="SAM" id="Phobius"/>
    </source>
</evidence>
<feature type="transmembrane region" description="Helical" evidence="6">
    <location>
        <begin position="6"/>
        <end position="35"/>
    </location>
</feature>
<dbReference type="EMBL" id="AP018227">
    <property type="protein sequence ID" value="BAY85291.1"/>
    <property type="molecule type" value="Genomic_DNA"/>
</dbReference>
<dbReference type="AlphaFoldDB" id="A0A1Z4LVY4"/>
<keyword evidence="4 6" id="KW-1133">Transmembrane helix</keyword>
<keyword evidence="8" id="KW-1185">Reference proteome</keyword>
<evidence type="ECO:0000256" key="2">
    <source>
        <dbReference type="ARBA" id="ARBA00009773"/>
    </source>
</evidence>
<keyword evidence="3 6" id="KW-0812">Transmembrane</keyword>
<dbReference type="OrthoDB" id="506451at2"/>
<comment type="subcellular location">
    <subcellularLocation>
        <location evidence="1">Membrane</location>
        <topology evidence="1">Multi-pass membrane protein</topology>
    </subcellularLocation>
</comment>
<evidence type="ECO:0000256" key="1">
    <source>
        <dbReference type="ARBA" id="ARBA00004141"/>
    </source>
</evidence>
<gene>
    <name evidence="7" type="ORF">NIES267_47900</name>
</gene>
<feature type="transmembrane region" description="Helical" evidence="6">
    <location>
        <begin position="147"/>
        <end position="166"/>
    </location>
</feature>
<comment type="similarity">
    <text evidence="2">Belongs to the autoinducer-2 exporter (AI-2E) (TC 2.A.86) family.</text>
</comment>
<proteinExistence type="inferred from homology"/>
<sequence length="391" mass="43355">MNLGQWIGLIALTISLYILWQIKEALLLVFAAVILATTLNRLARRLQRLGIKSGFAKLLSITIFLVGVIGFFWLIVPPFIDQFEELGKQIPQSVVRVNDWLLEFRGNLPSQVIPSIPDINSLLNQAQPFINSGLESTFALVSGSLEVILKILLVLVLTGMFIADPLSYRKVFVRLFPSFYRRRIDGILDQCEVSLEGWITGASIAMFLVGFLSVLGLTVLQVRSAIALGVLAGFLNLIPNLGPTLSVVPAMAIALLDSPWKPLGVLILYFFIQQAESNFITPIVMAQQVSLLPAVTLISQLFFVTFFGFLGLFLALPLTVVAKIWVQEIVIKDVLDQWNIKPKTQAECVIVADNVEINTSEETAIIENEQAIIVDEDIEDKNMNDESADKE</sequence>
<evidence type="ECO:0008006" key="9">
    <source>
        <dbReference type="Google" id="ProtNLM"/>
    </source>
</evidence>
<keyword evidence="5 6" id="KW-0472">Membrane</keyword>
<evidence type="ECO:0000256" key="3">
    <source>
        <dbReference type="ARBA" id="ARBA00022692"/>
    </source>
</evidence>
<accession>A0A1Z4LVY4</accession>
<feature type="transmembrane region" description="Helical" evidence="6">
    <location>
        <begin position="55"/>
        <end position="76"/>
    </location>
</feature>
<evidence type="ECO:0000256" key="4">
    <source>
        <dbReference type="ARBA" id="ARBA00022989"/>
    </source>
</evidence>
<evidence type="ECO:0000313" key="8">
    <source>
        <dbReference type="Proteomes" id="UP000218418"/>
    </source>
</evidence>
<dbReference type="Proteomes" id="UP000218418">
    <property type="component" value="Chromosome"/>
</dbReference>
<dbReference type="PANTHER" id="PTHR21716">
    <property type="entry name" value="TRANSMEMBRANE PROTEIN"/>
    <property type="match status" value="1"/>
</dbReference>
<reference evidence="7 8" key="1">
    <citation type="submission" date="2017-06" db="EMBL/GenBank/DDBJ databases">
        <title>Genome sequencing of cyanobaciteial culture collection at National Institute for Environmental Studies (NIES).</title>
        <authorList>
            <person name="Hirose Y."/>
            <person name="Shimura Y."/>
            <person name="Fujisawa T."/>
            <person name="Nakamura Y."/>
            <person name="Kawachi M."/>
        </authorList>
    </citation>
    <scope>NUCLEOTIDE SEQUENCE [LARGE SCALE GENOMIC DNA]</scope>
    <source>
        <strain evidence="7 8">NIES-267</strain>
    </source>
</reference>
<feature type="transmembrane region" description="Helical" evidence="6">
    <location>
        <begin position="198"/>
        <end position="220"/>
    </location>
</feature>
<dbReference type="PANTHER" id="PTHR21716:SF62">
    <property type="entry name" value="TRANSPORT PROTEIN YDBI-RELATED"/>
    <property type="match status" value="1"/>
</dbReference>
<evidence type="ECO:0000256" key="5">
    <source>
        <dbReference type="ARBA" id="ARBA00023136"/>
    </source>
</evidence>
<name>A0A1Z4LVY4_9CYAN</name>
<dbReference type="Pfam" id="PF01594">
    <property type="entry name" value="AI-2E_transport"/>
    <property type="match status" value="1"/>
</dbReference>